<organism evidence="1">
    <name type="scientific">Anguilla anguilla</name>
    <name type="common">European freshwater eel</name>
    <name type="synonym">Muraena anguilla</name>
    <dbReference type="NCBI Taxonomy" id="7936"/>
    <lineage>
        <taxon>Eukaryota</taxon>
        <taxon>Metazoa</taxon>
        <taxon>Chordata</taxon>
        <taxon>Craniata</taxon>
        <taxon>Vertebrata</taxon>
        <taxon>Euteleostomi</taxon>
        <taxon>Actinopterygii</taxon>
        <taxon>Neopterygii</taxon>
        <taxon>Teleostei</taxon>
        <taxon>Anguilliformes</taxon>
        <taxon>Anguillidae</taxon>
        <taxon>Anguilla</taxon>
    </lineage>
</organism>
<reference evidence="1" key="1">
    <citation type="submission" date="2014-11" db="EMBL/GenBank/DDBJ databases">
        <authorList>
            <person name="Amaro Gonzalez C."/>
        </authorList>
    </citation>
    <scope>NUCLEOTIDE SEQUENCE</scope>
</reference>
<dbReference type="AlphaFoldDB" id="A0A0E9SEF7"/>
<reference evidence="1" key="2">
    <citation type="journal article" date="2015" name="Fish Shellfish Immunol.">
        <title>Early steps in the European eel (Anguilla anguilla)-Vibrio vulnificus interaction in the gills: Role of the RtxA13 toxin.</title>
        <authorList>
            <person name="Callol A."/>
            <person name="Pajuelo D."/>
            <person name="Ebbesson L."/>
            <person name="Teles M."/>
            <person name="MacKenzie S."/>
            <person name="Amaro C."/>
        </authorList>
    </citation>
    <scope>NUCLEOTIDE SEQUENCE</scope>
</reference>
<accession>A0A0E9SEF7</accession>
<protein>
    <submittedName>
        <fullName evidence="1">Uncharacterized protein</fullName>
    </submittedName>
</protein>
<dbReference type="EMBL" id="GBXM01068935">
    <property type="protein sequence ID" value="JAH39642.1"/>
    <property type="molecule type" value="Transcribed_RNA"/>
</dbReference>
<evidence type="ECO:0000313" key="1">
    <source>
        <dbReference type="EMBL" id="JAH39642.1"/>
    </source>
</evidence>
<proteinExistence type="predicted"/>
<sequence length="53" mass="6439">MNLFFTWIIEFENNHSHIFHFGLQPAHQTPCSLLFQTTHVPCRKYLFEHVFCM</sequence>
<name>A0A0E9SEF7_ANGAN</name>